<reference evidence="3 4" key="1">
    <citation type="submission" date="2020-04" db="EMBL/GenBank/DDBJ databases">
        <title>Perkinsus olseni comparative genomics.</title>
        <authorList>
            <person name="Bogema D.R."/>
        </authorList>
    </citation>
    <scope>NUCLEOTIDE SEQUENCE [LARGE SCALE GENOMIC DNA]</scope>
    <source>
        <strain evidence="3">ATCC PRA-31</strain>
    </source>
</reference>
<feature type="compositionally biased region" description="Low complexity" evidence="1">
    <location>
        <begin position="346"/>
        <end position="361"/>
    </location>
</feature>
<name>A0A7J6MW23_PEROL</name>
<organism evidence="3 4">
    <name type="scientific">Perkinsus olseni</name>
    <name type="common">Perkinsus atlanticus</name>
    <dbReference type="NCBI Taxonomy" id="32597"/>
    <lineage>
        <taxon>Eukaryota</taxon>
        <taxon>Sar</taxon>
        <taxon>Alveolata</taxon>
        <taxon>Perkinsozoa</taxon>
        <taxon>Perkinsea</taxon>
        <taxon>Perkinsida</taxon>
        <taxon>Perkinsidae</taxon>
        <taxon>Perkinsus</taxon>
    </lineage>
</organism>
<feature type="domain" description="ENTH" evidence="2">
    <location>
        <begin position="1"/>
        <end position="107"/>
    </location>
</feature>
<feature type="compositionally biased region" description="Polar residues" evidence="1">
    <location>
        <begin position="156"/>
        <end position="165"/>
    </location>
</feature>
<dbReference type="PANTHER" id="PTHR12276">
    <property type="entry name" value="EPSIN/ENT-RELATED"/>
    <property type="match status" value="1"/>
</dbReference>
<accession>A0A7J6MW23</accession>
<dbReference type="AlphaFoldDB" id="A0A7J6MW23"/>
<gene>
    <name evidence="3" type="ORF">FOL46_000089</name>
</gene>
<dbReference type="InterPro" id="IPR013809">
    <property type="entry name" value="ENTH"/>
</dbReference>
<feature type="region of interest" description="Disordered" evidence="1">
    <location>
        <begin position="118"/>
        <end position="304"/>
    </location>
</feature>
<dbReference type="PANTHER" id="PTHR12276:SF45">
    <property type="entry name" value="CLATHRIN INTERACTOR 1"/>
    <property type="match status" value="1"/>
</dbReference>
<dbReference type="CDD" id="cd03571">
    <property type="entry name" value="ENTH"/>
    <property type="match status" value="1"/>
</dbReference>
<dbReference type="Gene3D" id="1.25.40.90">
    <property type="match status" value="1"/>
</dbReference>
<dbReference type="GO" id="GO:0005768">
    <property type="term" value="C:endosome"/>
    <property type="evidence" value="ECO:0007669"/>
    <property type="project" value="TreeGrafter"/>
</dbReference>
<dbReference type="GO" id="GO:0006897">
    <property type="term" value="P:endocytosis"/>
    <property type="evidence" value="ECO:0007669"/>
    <property type="project" value="TreeGrafter"/>
</dbReference>
<feature type="region of interest" description="Disordered" evidence="1">
    <location>
        <begin position="330"/>
        <end position="393"/>
    </location>
</feature>
<sequence length="393" mass="44341">MVYSFFELYEFLLSNDYYLIMSTVWSAIGDKKEKWRRIFKGLNLLDYLLKFGSERVVDETRDGIHRIRALQDFQYMEEGRDKGAGIREKSREIVDLVNNPVQLRAEREKARQGRDKYIGIGSSGQTVTTAVGAPPPGTGYDNSFGTAQYAARDGGSNPTVLTATVVSGPKHLPEKSKLEELRRQDRERQRQRAMADDEAARKRREEEQRIRQEQQQQRQRQQQRQVAEESEESSSESSTSSSSSDEESPVARQPVRRPPPPPPQQRRPRPPPPPPQQSVDLLNMNAWPQQQQQQPQPVAYQGAPQVQTTAGAYPGQQQSYGYAGYYGQQQAGYAQPPMGNMPLPQQPYQPYQQPQQQQQQQGGANPFAGYPQQASNPFAASQGAGGLQQFRGL</sequence>
<evidence type="ECO:0000313" key="4">
    <source>
        <dbReference type="Proteomes" id="UP000572268"/>
    </source>
</evidence>
<dbReference type="Pfam" id="PF01417">
    <property type="entry name" value="ENTH"/>
    <property type="match status" value="1"/>
</dbReference>
<proteinExistence type="predicted"/>
<protein>
    <recommendedName>
        <fullName evidence="2">ENTH domain-containing protein</fullName>
    </recommendedName>
</protein>
<evidence type="ECO:0000313" key="3">
    <source>
        <dbReference type="EMBL" id="KAF4675763.1"/>
    </source>
</evidence>
<dbReference type="GO" id="GO:0030276">
    <property type="term" value="F:clathrin binding"/>
    <property type="evidence" value="ECO:0007669"/>
    <property type="project" value="TreeGrafter"/>
</dbReference>
<dbReference type="GO" id="GO:0005886">
    <property type="term" value="C:plasma membrane"/>
    <property type="evidence" value="ECO:0007669"/>
    <property type="project" value="TreeGrafter"/>
</dbReference>
<dbReference type="EMBL" id="JABANN010000010">
    <property type="protein sequence ID" value="KAF4675763.1"/>
    <property type="molecule type" value="Genomic_DNA"/>
</dbReference>
<dbReference type="SUPFAM" id="SSF48464">
    <property type="entry name" value="ENTH/VHS domain"/>
    <property type="match status" value="1"/>
</dbReference>
<evidence type="ECO:0000259" key="2">
    <source>
        <dbReference type="PROSITE" id="PS50942"/>
    </source>
</evidence>
<dbReference type="GO" id="GO:0030125">
    <property type="term" value="C:clathrin vesicle coat"/>
    <property type="evidence" value="ECO:0007669"/>
    <property type="project" value="TreeGrafter"/>
</dbReference>
<feature type="compositionally biased region" description="Pro residues" evidence="1">
    <location>
        <begin position="256"/>
        <end position="276"/>
    </location>
</feature>
<evidence type="ECO:0000256" key="1">
    <source>
        <dbReference type="SAM" id="MobiDB-lite"/>
    </source>
</evidence>
<dbReference type="PROSITE" id="PS50942">
    <property type="entry name" value="ENTH"/>
    <property type="match status" value="1"/>
</dbReference>
<dbReference type="GO" id="GO:0005543">
    <property type="term" value="F:phospholipid binding"/>
    <property type="evidence" value="ECO:0007669"/>
    <property type="project" value="TreeGrafter"/>
</dbReference>
<feature type="compositionally biased region" description="Low complexity" evidence="1">
    <location>
        <begin position="213"/>
        <end position="225"/>
    </location>
</feature>
<feature type="compositionally biased region" description="Basic and acidic residues" evidence="1">
    <location>
        <begin position="171"/>
        <end position="212"/>
    </location>
</feature>
<dbReference type="Proteomes" id="UP000572268">
    <property type="component" value="Unassembled WGS sequence"/>
</dbReference>
<dbReference type="InterPro" id="IPR008942">
    <property type="entry name" value="ENTH_VHS"/>
</dbReference>
<comment type="caution">
    <text evidence="3">The sequence shown here is derived from an EMBL/GenBank/DDBJ whole genome shotgun (WGS) entry which is preliminary data.</text>
</comment>
<feature type="compositionally biased region" description="Low complexity" evidence="1">
    <location>
        <begin position="288"/>
        <end position="304"/>
    </location>
</feature>
<dbReference type="SMART" id="SM00273">
    <property type="entry name" value="ENTH"/>
    <property type="match status" value="1"/>
</dbReference>